<dbReference type="RefSeq" id="WP_345010991.1">
    <property type="nucleotide sequence ID" value="NZ_BAABFC010000009.1"/>
</dbReference>
<dbReference type="InterPro" id="IPR023346">
    <property type="entry name" value="Lysozyme-like_dom_sf"/>
</dbReference>
<dbReference type="Pfam" id="PF14718">
    <property type="entry name" value="SLT_L"/>
    <property type="match status" value="1"/>
</dbReference>
<dbReference type="EMBL" id="BAABFC010000009">
    <property type="protein sequence ID" value="GAA4496529.1"/>
    <property type="molecule type" value="Genomic_DNA"/>
</dbReference>
<evidence type="ECO:0000256" key="2">
    <source>
        <dbReference type="ARBA" id="ARBA00022729"/>
    </source>
</evidence>
<organism evidence="5 6">
    <name type="scientific">Pseudaeromonas paramecii</name>
    <dbReference type="NCBI Taxonomy" id="2138166"/>
    <lineage>
        <taxon>Bacteria</taxon>
        <taxon>Pseudomonadati</taxon>
        <taxon>Pseudomonadota</taxon>
        <taxon>Gammaproteobacteria</taxon>
        <taxon>Aeromonadales</taxon>
        <taxon>Aeromonadaceae</taxon>
        <taxon>Pseudaeromonas</taxon>
    </lineage>
</organism>
<dbReference type="InterPro" id="IPR037061">
    <property type="entry name" value="Lytic_TGlycoase_superhlx_L_sf"/>
</dbReference>
<dbReference type="PANTHER" id="PTHR37423:SF5">
    <property type="entry name" value="SOLUBLE LYTIC MUREIN TRANSGLYCOSYLASE"/>
    <property type="match status" value="1"/>
</dbReference>
<sequence length="642" mass="73930">MWWRNLQLLVSFSCVVLMGGLFAPQAQALSLEQNLYRSALEALRQQRTGEAYALQARMGDYPLAPYVDYYDLYWQPQTARLAEVKQFMLRHPNSYLANRLERRYLHLLAQEQNWHAFLSLRPAKPNSVDLQCYYYRAKLAMGQRDLAFDGAAALWQHGDSRPGECDRLFAAWRDAGRLSDSRVWERQQLAYAAGNAALVKYLSGLYQSAGWQRLGNRVNQLQANPAKLFTLLPAGHEIRDRRLAELALQRWANQDALAALRVLPQAKQRYGLRPPAVASVEQAIARRLLLDRSDAQRRWLDSRMDKSWPAELLELRARVAIYESDWSAVNRTIALMPQEQQGQSRWRYWRGRAEQQAGHAGAARHQFELGRQERSYYGFLSAQQLGKPFSLQQAPLKRGLDWKSASRRWDALPRIEALLQLDETDLARAEWYYLMEQVSYEEKLQLGGLALTKGWHDLAVQASIRAEAWDVLELRFPTPMSQTFSQFAQARALEPSLLYALARQESALYPKAKSPVGATGLMQLMPATAKHTAKKWGYPQPRPQQLVEPALNIRLGSAYLRELLDQYQGNRVLATAAYNAGPGRVRQWRTESGMPMDAWVESIPYRETRNYVQNVLVYNVIYQQQLKRPLRFLTQGELTLRY</sequence>
<evidence type="ECO:0000259" key="4">
    <source>
        <dbReference type="Pfam" id="PF14718"/>
    </source>
</evidence>
<dbReference type="CDD" id="cd13401">
    <property type="entry name" value="Slt70-like"/>
    <property type="match status" value="1"/>
</dbReference>
<comment type="caution">
    <text evidence="5">The sequence shown here is derived from an EMBL/GenBank/DDBJ whole genome shotgun (WGS) entry which is preliminary data.</text>
</comment>
<dbReference type="PROSITE" id="PS00922">
    <property type="entry name" value="TRANSGLYCOSYLASE"/>
    <property type="match status" value="1"/>
</dbReference>
<evidence type="ECO:0000259" key="3">
    <source>
        <dbReference type="Pfam" id="PF01464"/>
    </source>
</evidence>
<dbReference type="Proteomes" id="UP001501321">
    <property type="component" value="Unassembled WGS sequence"/>
</dbReference>
<proteinExistence type="inferred from homology"/>
<evidence type="ECO:0000313" key="6">
    <source>
        <dbReference type="Proteomes" id="UP001501321"/>
    </source>
</evidence>
<name>A0ABP8Q3J7_9GAMM</name>
<dbReference type="InterPro" id="IPR008258">
    <property type="entry name" value="Transglycosylase_SLT_dom_1"/>
</dbReference>
<feature type="domain" description="Lytic transglycosylase superhelical linker" evidence="4">
    <location>
        <begin position="407"/>
        <end position="471"/>
    </location>
</feature>
<dbReference type="InterPro" id="IPR000189">
    <property type="entry name" value="Transglyc_AS"/>
</dbReference>
<dbReference type="Gene3D" id="1.10.1240.20">
    <property type="entry name" value="Lytic transglycosylase, superhelical linker domain"/>
    <property type="match status" value="1"/>
</dbReference>
<protein>
    <submittedName>
        <fullName evidence="5">Transglycosylase SLT domain-containing protein</fullName>
    </submittedName>
</protein>
<evidence type="ECO:0000256" key="1">
    <source>
        <dbReference type="ARBA" id="ARBA00007734"/>
    </source>
</evidence>
<comment type="similarity">
    <text evidence="1">Belongs to the transglycosylase Slt family.</text>
</comment>
<dbReference type="SUPFAM" id="SSF48435">
    <property type="entry name" value="Bacterial muramidases"/>
    <property type="match status" value="1"/>
</dbReference>
<keyword evidence="2" id="KW-0732">Signal</keyword>
<dbReference type="InterPro" id="IPR012289">
    <property type="entry name" value="Lytic_TGlycosylase_superhlx_L"/>
</dbReference>
<reference evidence="6" key="1">
    <citation type="journal article" date="2019" name="Int. J. Syst. Evol. Microbiol.">
        <title>The Global Catalogue of Microorganisms (GCM) 10K type strain sequencing project: providing services to taxonomists for standard genome sequencing and annotation.</title>
        <authorList>
            <consortium name="The Broad Institute Genomics Platform"/>
            <consortium name="The Broad Institute Genome Sequencing Center for Infectious Disease"/>
            <person name="Wu L."/>
            <person name="Ma J."/>
        </authorList>
    </citation>
    <scope>NUCLEOTIDE SEQUENCE [LARGE SCALE GENOMIC DNA]</scope>
    <source>
        <strain evidence="6">JCM 32226</strain>
    </source>
</reference>
<dbReference type="Pfam" id="PF01464">
    <property type="entry name" value="SLT"/>
    <property type="match status" value="1"/>
</dbReference>
<dbReference type="InterPro" id="IPR008939">
    <property type="entry name" value="Lytic_TGlycosylase_superhlx_U"/>
</dbReference>
<gene>
    <name evidence="5" type="ORF">GCM10023095_11670</name>
</gene>
<dbReference type="Gene3D" id="1.10.530.10">
    <property type="match status" value="1"/>
</dbReference>
<dbReference type="PANTHER" id="PTHR37423">
    <property type="entry name" value="SOLUBLE LYTIC MUREIN TRANSGLYCOSYLASE-RELATED"/>
    <property type="match status" value="1"/>
</dbReference>
<keyword evidence="6" id="KW-1185">Reference proteome</keyword>
<dbReference type="SUPFAM" id="SSF53955">
    <property type="entry name" value="Lysozyme-like"/>
    <property type="match status" value="1"/>
</dbReference>
<accession>A0ABP8Q3J7</accession>
<feature type="domain" description="Transglycosylase SLT" evidence="3">
    <location>
        <begin position="484"/>
        <end position="593"/>
    </location>
</feature>
<dbReference type="Gene3D" id="1.25.20.10">
    <property type="entry name" value="Bacterial muramidases"/>
    <property type="match status" value="1"/>
</dbReference>
<evidence type="ECO:0000313" key="5">
    <source>
        <dbReference type="EMBL" id="GAA4496529.1"/>
    </source>
</evidence>